<dbReference type="Pfam" id="PF03097">
    <property type="entry name" value="BRO1"/>
    <property type="match status" value="1"/>
</dbReference>
<accession>A0A7S3VRH0</accession>
<comment type="similarity">
    <text evidence="1">Belongs to the BROX family.</text>
</comment>
<protein>
    <recommendedName>
        <fullName evidence="3">BRO1 domain-containing protein</fullName>
    </recommendedName>
</protein>
<reference evidence="4" key="1">
    <citation type="submission" date="2021-01" db="EMBL/GenBank/DDBJ databases">
        <authorList>
            <person name="Corre E."/>
            <person name="Pelletier E."/>
            <person name="Niang G."/>
            <person name="Scheremetjew M."/>
            <person name="Finn R."/>
            <person name="Kale V."/>
            <person name="Holt S."/>
            <person name="Cochrane G."/>
            <person name="Meng A."/>
            <person name="Brown T."/>
            <person name="Cohen L."/>
        </authorList>
    </citation>
    <scope>NUCLEOTIDE SEQUENCE</scope>
    <source>
        <strain evidence="4">CCMP1320</strain>
    </source>
</reference>
<evidence type="ECO:0000259" key="3">
    <source>
        <dbReference type="SMART" id="SM01041"/>
    </source>
</evidence>
<dbReference type="PANTHER" id="PTHR23032">
    <property type="entry name" value="BRO1 DOMAIN-CONTAINING PROTEIN BROX"/>
    <property type="match status" value="1"/>
</dbReference>
<dbReference type="Gene3D" id="1.25.40.280">
    <property type="entry name" value="alix/aip1 like domains"/>
    <property type="match status" value="1"/>
</dbReference>
<dbReference type="SMART" id="SM01041">
    <property type="entry name" value="BRO1"/>
    <property type="match status" value="1"/>
</dbReference>
<dbReference type="AlphaFoldDB" id="A0A7S3VRH0"/>
<name>A0A7S3VRH0_DUNTE</name>
<dbReference type="InterPro" id="IPR038898">
    <property type="entry name" value="BROX"/>
</dbReference>
<feature type="compositionally biased region" description="Basic and acidic residues" evidence="2">
    <location>
        <begin position="534"/>
        <end position="552"/>
    </location>
</feature>
<proteinExistence type="inferred from homology"/>
<sequence>MGEVVYTSPHLFPCFTDAFKGKKQATELPQKVEWGELQCTGSSSSYLTKLRASRAALVESLSTLSSDPAHLDAQLEDYLSLACPLLPQLAIQLQTGMPASSGEAADAPPGNEMDVREGVEGLQGNGEAAGNLGAAGGNSNVSRMPAEAYHGLGMFTWRNQLLSLQDSCWSSCGGVAMDVGYLLLHTALWRWAKATHVVQQHGKRVPPDPVLQAFRLLRYAAGALCTLRTVLLPATATALASPHADAEAQKHHIQPTSGDLSPHVLEALQAACFADAQSLSLLRASNKENAYQSAGLIASIAHDTAGLYATALLRIDTFASSKPTPGNTLSPSILAPPNGGAIASCNKDVSGHGIGAYAGVPRELGAYCRYKYAVCHTYALTFSALTGLHQEAKAGWAVRVAQEAVAWEEKTVKKLGAESDKSTKHKESERAAFDADLASQSQRALTKLHRDNDGVYYKRVPAQMPDQGEVLPQGCRVVEASPLTLPTKPPVPFTLDDVSRLLEDSILASAKHKSDSHPLPTPPAPAATAAGEIAEAHTDSAEAQQGEDREGQGKQATAAAPEKPHEQQAPAKKAQQGCCSVQ</sequence>
<organism evidence="4">
    <name type="scientific">Dunaliella tertiolecta</name>
    <name type="common">Green alga</name>
    <dbReference type="NCBI Taxonomy" id="3047"/>
    <lineage>
        <taxon>Eukaryota</taxon>
        <taxon>Viridiplantae</taxon>
        <taxon>Chlorophyta</taxon>
        <taxon>core chlorophytes</taxon>
        <taxon>Chlorophyceae</taxon>
        <taxon>CS clade</taxon>
        <taxon>Chlamydomonadales</taxon>
        <taxon>Dunaliellaceae</taxon>
        <taxon>Dunaliella</taxon>
    </lineage>
</organism>
<dbReference type="InterPro" id="IPR004328">
    <property type="entry name" value="BRO1_dom"/>
</dbReference>
<gene>
    <name evidence="4" type="ORF">DTER00134_LOCUS16381</name>
</gene>
<evidence type="ECO:0000313" key="4">
    <source>
        <dbReference type="EMBL" id="CAE0501308.1"/>
    </source>
</evidence>
<dbReference type="InterPro" id="IPR038499">
    <property type="entry name" value="BRO1_sf"/>
</dbReference>
<evidence type="ECO:0000256" key="1">
    <source>
        <dbReference type="ARBA" id="ARBA00008901"/>
    </source>
</evidence>
<evidence type="ECO:0000256" key="2">
    <source>
        <dbReference type="SAM" id="MobiDB-lite"/>
    </source>
</evidence>
<dbReference type="EMBL" id="HBIP01027118">
    <property type="protein sequence ID" value="CAE0501308.1"/>
    <property type="molecule type" value="Transcribed_RNA"/>
</dbReference>
<feature type="domain" description="BRO1" evidence="3">
    <location>
        <begin position="79"/>
        <end position="515"/>
    </location>
</feature>
<dbReference type="PANTHER" id="PTHR23032:SF13">
    <property type="entry name" value="BRO1 DOMAIN-CONTAINING PROTEIN BROX"/>
    <property type="match status" value="1"/>
</dbReference>
<feature type="region of interest" description="Disordered" evidence="2">
    <location>
        <begin position="510"/>
        <end position="582"/>
    </location>
</feature>